<keyword evidence="1" id="KW-1133">Transmembrane helix</keyword>
<gene>
    <name evidence="2" type="ORF">Ga0609869_003303</name>
</gene>
<keyword evidence="3" id="KW-1185">Reference proteome</keyword>
<comment type="caution">
    <text evidence="2">The sequence shown here is derived from an EMBL/GenBank/DDBJ whole genome shotgun (WGS) entry which is preliminary data.</text>
</comment>
<dbReference type="PANTHER" id="PTHR35867:SF1">
    <property type="entry name" value="PROTEIN RSEC"/>
    <property type="match status" value="1"/>
</dbReference>
<keyword evidence="1" id="KW-0812">Transmembrane</keyword>
<sequence length="166" mass="16823">MPDAPLARQPGPGIHDTRTLRQTLRVAAVEGGLVRLEANRLSGCAHCAARAGCGARALAELAGAGPLEIGLPRTADVAPGDEVVVSMSGGAFLGAAGLAYLLPPAALVLAAGVFSALGLSDLWVALACLPVLVLSFLPVHRADRRGRIAAALSIDEVIPAPERAQT</sequence>
<evidence type="ECO:0000313" key="2">
    <source>
        <dbReference type="EMBL" id="MEX5729950.1"/>
    </source>
</evidence>
<dbReference type="RefSeq" id="WP_125403609.1">
    <property type="nucleotide sequence ID" value="NZ_JBEHHI010000003.1"/>
</dbReference>
<dbReference type="PANTHER" id="PTHR35867">
    <property type="entry name" value="PROTEIN RSEC"/>
    <property type="match status" value="1"/>
</dbReference>
<dbReference type="Pfam" id="PF04246">
    <property type="entry name" value="RseC_MucC"/>
    <property type="match status" value="1"/>
</dbReference>
<reference evidence="2 3" key="1">
    <citation type="submission" date="2024-06" db="EMBL/GenBank/DDBJ databases">
        <title>Genome of Rhodovulum iodosum, a marine photoferrotroph.</title>
        <authorList>
            <person name="Bianchini G."/>
            <person name="Nikeleit V."/>
            <person name="Kappler A."/>
            <person name="Bryce C."/>
            <person name="Sanchez-Baracaldo P."/>
        </authorList>
    </citation>
    <scope>NUCLEOTIDE SEQUENCE [LARGE SCALE GENOMIC DNA]</scope>
    <source>
        <strain evidence="2 3">UT/N1</strain>
    </source>
</reference>
<evidence type="ECO:0000256" key="1">
    <source>
        <dbReference type="SAM" id="Phobius"/>
    </source>
</evidence>
<feature type="transmembrane region" description="Helical" evidence="1">
    <location>
        <begin position="92"/>
        <end position="116"/>
    </location>
</feature>
<organism evidence="2 3">
    <name type="scientific">Rhodovulum iodosum</name>
    <dbReference type="NCBI Taxonomy" id="68291"/>
    <lineage>
        <taxon>Bacteria</taxon>
        <taxon>Pseudomonadati</taxon>
        <taxon>Pseudomonadota</taxon>
        <taxon>Alphaproteobacteria</taxon>
        <taxon>Rhodobacterales</taxon>
        <taxon>Paracoccaceae</taxon>
        <taxon>Rhodovulum</taxon>
    </lineage>
</organism>
<proteinExistence type="predicted"/>
<dbReference type="InterPro" id="IPR007359">
    <property type="entry name" value="SigmaE_reg_RseC_MucC"/>
</dbReference>
<keyword evidence="1" id="KW-0472">Membrane</keyword>
<dbReference type="EMBL" id="JBEHHI010000003">
    <property type="protein sequence ID" value="MEX5729950.1"/>
    <property type="molecule type" value="Genomic_DNA"/>
</dbReference>
<protein>
    <submittedName>
        <fullName evidence="2">Sigma-E factor negative regulatory protein RseC</fullName>
    </submittedName>
</protein>
<name>A0ABV3XX45_9RHOB</name>
<evidence type="ECO:0000313" key="3">
    <source>
        <dbReference type="Proteomes" id="UP001560019"/>
    </source>
</evidence>
<feature type="transmembrane region" description="Helical" evidence="1">
    <location>
        <begin position="122"/>
        <end position="139"/>
    </location>
</feature>
<accession>A0ABV3XX45</accession>
<dbReference type="Proteomes" id="UP001560019">
    <property type="component" value="Unassembled WGS sequence"/>
</dbReference>